<keyword evidence="1" id="KW-0812">Transmembrane</keyword>
<feature type="transmembrane region" description="Helical" evidence="1">
    <location>
        <begin position="20"/>
        <end position="38"/>
    </location>
</feature>
<dbReference type="InterPro" id="IPR058581">
    <property type="entry name" value="TM_HPP"/>
</dbReference>
<feature type="transmembrane region" description="Helical" evidence="1">
    <location>
        <begin position="95"/>
        <end position="113"/>
    </location>
</feature>
<evidence type="ECO:0000256" key="1">
    <source>
        <dbReference type="SAM" id="Phobius"/>
    </source>
</evidence>
<keyword evidence="1" id="KW-0472">Membrane</keyword>
<keyword evidence="1" id="KW-1133">Transmembrane helix</keyword>
<dbReference type="PANTHER" id="PTHR33741:SF5">
    <property type="entry name" value="TRANSMEMBRANE PROTEIN DDB_G0269096-RELATED"/>
    <property type="match status" value="1"/>
</dbReference>
<comment type="caution">
    <text evidence="3">The sequence shown here is derived from an EMBL/GenBank/DDBJ whole genome shotgun (WGS) entry which is preliminary data.</text>
</comment>
<dbReference type="Pfam" id="PF04982">
    <property type="entry name" value="TM_HPP"/>
    <property type="match status" value="1"/>
</dbReference>
<evidence type="ECO:0000259" key="2">
    <source>
        <dbReference type="Pfam" id="PF04982"/>
    </source>
</evidence>
<feature type="transmembrane region" description="Helical" evidence="1">
    <location>
        <begin position="133"/>
        <end position="156"/>
    </location>
</feature>
<name>A0ABR9IMJ8_RHIVS</name>
<proteinExistence type="predicted"/>
<feature type="domain" description="HPP transmembrane region" evidence="2">
    <location>
        <begin position="15"/>
        <end position="163"/>
    </location>
</feature>
<protein>
    <submittedName>
        <fullName evidence="3">CBS-domain-containing membrane protein</fullName>
    </submittedName>
</protein>
<evidence type="ECO:0000313" key="4">
    <source>
        <dbReference type="Proteomes" id="UP000620262"/>
    </source>
</evidence>
<accession>A0ABR9IMJ8</accession>
<keyword evidence="4" id="KW-1185">Reference proteome</keyword>
<dbReference type="Proteomes" id="UP000620262">
    <property type="component" value="Unassembled WGS sequence"/>
</dbReference>
<organism evidence="3 4">
    <name type="scientific">Rhizobium viscosum</name>
    <name type="common">Arthrobacter viscosus</name>
    <dbReference type="NCBI Taxonomy" id="1673"/>
    <lineage>
        <taxon>Bacteria</taxon>
        <taxon>Pseudomonadati</taxon>
        <taxon>Pseudomonadota</taxon>
        <taxon>Alphaproteobacteria</taxon>
        <taxon>Hyphomicrobiales</taxon>
        <taxon>Rhizobiaceae</taxon>
        <taxon>Rhizobium/Agrobacterium group</taxon>
        <taxon>Rhizobium</taxon>
    </lineage>
</organism>
<dbReference type="EMBL" id="JADBEC010000001">
    <property type="protein sequence ID" value="MBE1504403.1"/>
    <property type="molecule type" value="Genomic_DNA"/>
</dbReference>
<sequence length="169" mass="17383">MRHHIRHFIHRHEPKGAFHAHLKSGIGAVIGMVSVGTLAVTTGIPLLIAPFGATAVLIFGQPKSPLAQPANVIGGYVLAAAVGAAAAFFFPGLWWVAAIAVGIAIAGMLALRVTHPPAGAVPLVALGSHLGGLTLFAVVLFGGVLLVAIAVVHHFIPPRHQYPLRAPSP</sequence>
<gene>
    <name evidence="3" type="ORF">H4W29_001584</name>
</gene>
<dbReference type="InterPro" id="IPR007065">
    <property type="entry name" value="HPP"/>
</dbReference>
<reference evidence="3 4" key="1">
    <citation type="submission" date="2020-10" db="EMBL/GenBank/DDBJ databases">
        <title>Sequencing the genomes of 1000 actinobacteria strains.</title>
        <authorList>
            <person name="Klenk H.-P."/>
        </authorList>
    </citation>
    <scope>NUCLEOTIDE SEQUENCE [LARGE SCALE GENOMIC DNA]</scope>
    <source>
        <strain evidence="3 4">DSM 7307</strain>
    </source>
</reference>
<evidence type="ECO:0000313" key="3">
    <source>
        <dbReference type="EMBL" id="MBE1504403.1"/>
    </source>
</evidence>
<dbReference type="RefSeq" id="WP_113182201.1">
    <property type="nucleotide sequence ID" value="NZ_BAAAVL010000001.1"/>
</dbReference>
<feature type="transmembrane region" description="Helical" evidence="1">
    <location>
        <begin position="72"/>
        <end position="89"/>
    </location>
</feature>
<dbReference type="PANTHER" id="PTHR33741">
    <property type="entry name" value="TRANSMEMBRANE PROTEIN DDB_G0269096-RELATED"/>
    <property type="match status" value="1"/>
</dbReference>